<dbReference type="PANTHER" id="PTHR31133:SF8">
    <property type="entry name" value="OS04G0483200 PROTEIN"/>
    <property type="match status" value="1"/>
</dbReference>
<accession>A0A0A9EC51</accession>
<sequence>MKDIEETKSGKVGSGVLNVGLPAYVILNALLRSAKANSDGLILSDGSEITSDNRPKSTLFDWFFDPLMVIKEQIKAENFTEEEERYLKMRVLLVGDPDRLKGTLPHVPSLNEHKKAEIDAFARRLQGITKSISRYPTAKRLFDVLVKALLSELERTMGGSQSANGSQAQRLRNSVARMLSQKSLGKTADIRDGDPEAQMTGSSRTP</sequence>
<evidence type="ECO:0000256" key="3">
    <source>
        <dbReference type="ARBA" id="ARBA00023170"/>
    </source>
</evidence>
<feature type="region of interest" description="Disordered" evidence="4">
    <location>
        <begin position="182"/>
        <end position="206"/>
    </location>
</feature>
<dbReference type="InterPro" id="IPR035500">
    <property type="entry name" value="NHR-like_dom_sf"/>
</dbReference>
<reference evidence="5" key="1">
    <citation type="submission" date="2014-09" db="EMBL/GenBank/DDBJ databases">
        <authorList>
            <person name="Magalhaes I.L.F."/>
            <person name="Oliveira U."/>
            <person name="Santos F.R."/>
            <person name="Vidigal T.H.D.A."/>
            <person name="Brescovit A.D."/>
            <person name="Santos A.J."/>
        </authorList>
    </citation>
    <scope>NUCLEOTIDE SEQUENCE</scope>
    <source>
        <tissue evidence="5">Shoot tissue taken approximately 20 cm above the soil surface</tissue>
    </source>
</reference>
<proteinExistence type="predicted"/>
<keyword evidence="2" id="KW-0804">Transcription</keyword>
<dbReference type="SUPFAM" id="SSF48508">
    <property type="entry name" value="Nuclear receptor ligand-binding domain"/>
    <property type="match status" value="1"/>
</dbReference>
<evidence type="ECO:0000313" key="5">
    <source>
        <dbReference type="EMBL" id="JAD96608.1"/>
    </source>
</evidence>
<protein>
    <submittedName>
        <fullName evidence="5">Uncharacterized protein</fullName>
    </submittedName>
</protein>
<organism evidence="5">
    <name type="scientific">Arundo donax</name>
    <name type="common">Giant reed</name>
    <name type="synonym">Donax arundinaceus</name>
    <dbReference type="NCBI Taxonomy" id="35708"/>
    <lineage>
        <taxon>Eukaryota</taxon>
        <taxon>Viridiplantae</taxon>
        <taxon>Streptophyta</taxon>
        <taxon>Embryophyta</taxon>
        <taxon>Tracheophyta</taxon>
        <taxon>Spermatophyta</taxon>
        <taxon>Magnoliopsida</taxon>
        <taxon>Liliopsida</taxon>
        <taxon>Poales</taxon>
        <taxon>Poaceae</taxon>
        <taxon>PACMAD clade</taxon>
        <taxon>Arundinoideae</taxon>
        <taxon>Arundineae</taxon>
        <taxon>Arundo</taxon>
    </lineage>
</organism>
<evidence type="ECO:0000256" key="1">
    <source>
        <dbReference type="ARBA" id="ARBA00023015"/>
    </source>
</evidence>
<keyword evidence="3" id="KW-0675">Receptor</keyword>
<evidence type="ECO:0000256" key="2">
    <source>
        <dbReference type="ARBA" id="ARBA00023163"/>
    </source>
</evidence>
<dbReference type="PANTHER" id="PTHR31133">
    <property type="entry name" value="MEMBRANE PROTEIN"/>
    <property type="match status" value="1"/>
</dbReference>
<dbReference type="AlphaFoldDB" id="A0A0A9EC51"/>
<reference evidence="5" key="2">
    <citation type="journal article" date="2015" name="Data Brief">
        <title>Shoot transcriptome of the giant reed, Arundo donax.</title>
        <authorList>
            <person name="Barrero R.A."/>
            <person name="Guerrero F.D."/>
            <person name="Moolhuijzen P."/>
            <person name="Goolsby J.A."/>
            <person name="Tidwell J."/>
            <person name="Bellgard S.E."/>
            <person name="Bellgard M.I."/>
        </authorList>
    </citation>
    <scope>NUCLEOTIDE SEQUENCE</scope>
    <source>
        <tissue evidence="5">Shoot tissue taken approximately 20 cm above the soil surface</tissue>
    </source>
</reference>
<dbReference type="InterPro" id="IPR040229">
    <property type="entry name" value="At3g27390-like"/>
</dbReference>
<keyword evidence="1" id="KW-0805">Transcription regulation</keyword>
<name>A0A0A9EC51_ARUDO</name>
<evidence type="ECO:0000256" key="4">
    <source>
        <dbReference type="SAM" id="MobiDB-lite"/>
    </source>
</evidence>
<dbReference type="EMBL" id="GBRH01201287">
    <property type="protein sequence ID" value="JAD96608.1"/>
    <property type="molecule type" value="Transcribed_RNA"/>
</dbReference>